<comment type="caution">
    <text evidence="1">The sequence shown here is derived from an EMBL/GenBank/DDBJ whole genome shotgun (WGS) entry which is preliminary data.</text>
</comment>
<reference evidence="1 2" key="1">
    <citation type="submission" date="2019-04" db="EMBL/GenBank/DDBJ databases">
        <title>Microbes associate with the intestines of laboratory mice.</title>
        <authorList>
            <person name="Navarre W."/>
            <person name="Wong E."/>
            <person name="Huang K."/>
            <person name="Tropini C."/>
            <person name="Ng K."/>
            <person name="Yu B."/>
        </authorList>
    </citation>
    <scope>NUCLEOTIDE SEQUENCE [LARGE SCALE GENOMIC DNA]</scope>
    <source>
        <strain evidence="1 2">NM22_B1</strain>
    </source>
</reference>
<sequence>MKAHIYTYVRMGLYVRMCGSTQAYAQAYTYVCEFQRDLIAVFQGMSSIYSGLYWEPINH</sequence>
<gene>
    <name evidence="1" type="ORF">E5339_11635</name>
</gene>
<dbReference type="RefSeq" id="WP_135951789.1">
    <property type="nucleotide sequence ID" value="NZ_CAKOCL010000018.1"/>
</dbReference>
<dbReference type="Proteomes" id="UP000310760">
    <property type="component" value="Unassembled WGS sequence"/>
</dbReference>
<evidence type="ECO:0000313" key="1">
    <source>
        <dbReference type="EMBL" id="TGY69842.1"/>
    </source>
</evidence>
<proteinExistence type="predicted"/>
<organism evidence="1 2">
    <name type="scientific">Phocaeicola sartorii</name>
    <dbReference type="NCBI Taxonomy" id="671267"/>
    <lineage>
        <taxon>Bacteria</taxon>
        <taxon>Pseudomonadati</taxon>
        <taxon>Bacteroidota</taxon>
        <taxon>Bacteroidia</taxon>
        <taxon>Bacteroidales</taxon>
        <taxon>Bacteroidaceae</taxon>
        <taxon>Phocaeicola</taxon>
    </lineage>
</organism>
<dbReference type="AlphaFoldDB" id="A0A4S2FLN2"/>
<accession>A0A4S2FLN2</accession>
<protein>
    <submittedName>
        <fullName evidence="1">Uncharacterized protein</fullName>
    </submittedName>
</protein>
<evidence type="ECO:0000313" key="2">
    <source>
        <dbReference type="Proteomes" id="UP000310760"/>
    </source>
</evidence>
<name>A0A4S2FLN2_9BACT</name>
<dbReference type="EMBL" id="SRYJ01000024">
    <property type="protein sequence ID" value="TGY69842.1"/>
    <property type="molecule type" value="Genomic_DNA"/>
</dbReference>